<feature type="binding site" evidence="5">
    <location>
        <position position="351"/>
    </location>
    <ligand>
        <name>Zn(2+)</name>
        <dbReference type="ChEBI" id="CHEBI:29105"/>
    </ligand>
</feature>
<evidence type="ECO:0000259" key="6">
    <source>
        <dbReference type="Pfam" id="PF01702"/>
    </source>
</evidence>
<keyword evidence="5" id="KW-0472">Membrane</keyword>
<dbReference type="Pfam" id="PF01702">
    <property type="entry name" value="TGT"/>
    <property type="match status" value="1"/>
</dbReference>
<dbReference type="PANTHER" id="PTHR46064:SF1">
    <property type="entry name" value="QUEUINE TRNA-RIBOSYLTRANSFERASE ACCESSORY SUBUNIT 2"/>
    <property type="match status" value="1"/>
</dbReference>
<evidence type="ECO:0000313" key="8">
    <source>
        <dbReference type="Proteomes" id="UP000579812"/>
    </source>
</evidence>
<dbReference type="PANTHER" id="PTHR46064">
    <property type="entry name" value="QUEUINE TRNA-RIBOSYLTRANSFERASE ACCESSORY SUBUNIT 2"/>
    <property type="match status" value="1"/>
</dbReference>
<feature type="binding site" evidence="5">
    <location>
        <position position="354"/>
    </location>
    <ligand>
        <name>Zn(2+)</name>
        <dbReference type="ChEBI" id="CHEBI:29105"/>
    </ligand>
</feature>
<proteinExistence type="inferred from homology"/>
<dbReference type="Proteomes" id="UP000579812">
    <property type="component" value="Unassembled WGS sequence"/>
</dbReference>
<dbReference type="InterPro" id="IPR028592">
    <property type="entry name" value="QTRTD1"/>
</dbReference>
<keyword evidence="4 5" id="KW-0862">Zinc</keyword>
<reference evidence="7 8" key="1">
    <citation type="submission" date="2020-04" db="EMBL/GenBank/DDBJ databases">
        <title>Chromosome-level genome assembly of a cyprinid fish Onychostoma macrolepis by integration of Nanopore Sequencing, Bionano and Hi-C technology.</title>
        <authorList>
            <person name="Wang D."/>
        </authorList>
    </citation>
    <scope>NUCLEOTIDE SEQUENCE [LARGE SCALE GENOMIC DNA]</scope>
    <source>
        <strain evidence="7">SWU-2019</strain>
        <tissue evidence="7">Muscle</tissue>
    </source>
</reference>
<comment type="cofactor">
    <cofactor evidence="5">
        <name>Zn(2+)</name>
        <dbReference type="ChEBI" id="CHEBI:29105"/>
    </cofactor>
    <text evidence="5">Binds 1 zinc ion per subunit.</text>
</comment>
<evidence type="ECO:0000256" key="2">
    <source>
        <dbReference type="ARBA" id="ARBA00022694"/>
    </source>
</evidence>
<dbReference type="InterPro" id="IPR036511">
    <property type="entry name" value="TGT-like_sf"/>
</dbReference>
<dbReference type="Gene3D" id="3.20.20.105">
    <property type="entry name" value="Queuine tRNA-ribosyltransferase-like"/>
    <property type="match status" value="1"/>
</dbReference>
<comment type="subunit">
    <text evidence="5">Heterodimer of a catalytic subunit QTRT1 and an accessory subunit QTRT2.</text>
</comment>
<feature type="binding site" evidence="5">
    <location>
        <position position="380"/>
    </location>
    <ligand>
        <name>Zn(2+)</name>
        <dbReference type="ChEBI" id="CHEBI:29105"/>
    </ligand>
</feature>
<sequence>MKLELSRVVQGCRLGVLTGLGKSGQRSLEVPGCLLYTRCATVPHLTQDTLHTLRDLPSVTQVSVDSLAEHHEVLEEFKEGVRKFAGLHDTVLFCSLHDSANTSPTGHVTNKTVSVWGSGGRIELTVARFMAIQAAIQPDCYQSMADGETWQAGTSRKRVRKAVDRSLAHLDECLVLHQKTQELKQAEIFGVVEGGDILEERLRSARETAKRPVGGFVLDGFHSAAMDQDVRVQLIKVTSAELPQEKPRLVLGVGRPDEVISCVEAGVDLFESFFPFQVTERGCALSFNFTIDPDPETAGTSTPRVLEFNGEMPAVKKLNSNGDENAMPYEMNLKDKRYQDDFRPLVEGCSCYCCKKHMRAYVHHLLVTNELLGGVLLMLHNMAHYLGFFKALRDAIASDRLQDFKNRVLHCRVGD</sequence>
<evidence type="ECO:0000256" key="3">
    <source>
        <dbReference type="ARBA" id="ARBA00022723"/>
    </source>
</evidence>
<dbReference type="NCBIfam" id="TIGR00449">
    <property type="entry name" value="tgt_general"/>
    <property type="match status" value="1"/>
</dbReference>
<dbReference type="OrthoDB" id="27601at2759"/>
<dbReference type="GeneID" id="131533550"/>
<dbReference type="GO" id="GO:0008479">
    <property type="term" value="F:tRNA-guanosine(34) queuine transglycosylase activity"/>
    <property type="evidence" value="ECO:0007669"/>
    <property type="project" value="UniProtKB-UniRule"/>
</dbReference>
<feature type="binding site" evidence="5">
    <location>
        <position position="349"/>
    </location>
    <ligand>
        <name>Zn(2+)</name>
        <dbReference type="ChEBI" id="CHEBI:29105"/>
    </ligand>
</feature>
<keyword evidence="1 5" id="KW-0963">Cytoplasm</keyword>
<comment type="subcellular location">
    <subcellularLocation>
        <location evidence="5">Cytoplasm</location>
    </subcellularLocation>
    <subcellularLocation>
        <location evidence="5">Mitochondrion outer membrane</location>
        <topology evidence="5">Peripheral membrane protein</topology>
        <orientation evidence="5">Cytoplasmic side</orientation>
    </subcellularLocation>
    <text evidence="5">May associate with the mitochondrion outer membrane.</text>
</comment>
<dbReference type="InterPro" id="IPR050852">
    <property type="entry name" value="Queuine_tRNA-ribosyltrfase"/>
</dbReference>
<evidence type="ECO:0000313" key="7">
    <source>
        <dbReference type="EMBL" id="KAF4095867.1"/>
    </source>
</evidence>
<keyword evidence="2 5" id="KW-0819">tRNA processing</keyword>
<dbReference type="GO" id="GO:0005741">
    <property type="term" value="C:mitochondrial outer membrane"/>
    <property type="evidence" value="ECO:0007669"/>
    <property type="project" value="UniProtKB-SubCell"/>
</dbReference>
<keyword evidence="5" id="KW-0496">Mitochondrion</keyword>
<dbReference type="GO" id="GO:0006400">
    <property type="term" value="P:tRNA modification"/>
    <property type="evidence" value="ECO:0007669"/>
    <property type="project" value="InterPro"/>
</dbReference>
<dbReference type="HAMAP" id="MF_03043">
    <property type="entry name" value="QTRT2"/>
    <property type="match status" value="1"/>
</dbReference>
<keyword evidence="5" id="KW-1000">Mitochondrion outer membrane</keyword>
<dbReference type="SUPFAM" id="SSF51713">
    <property type="entry name" value="tRNA-guanine transglycosylase"/>
    <property type="match status" value="1"/>
</dbReference>
<dbReference type="RefSeq" id="XP_058621879.1">
    <property type="nucleotide sequence ID" value="XM_058765896.1"/>
</dbReference>
<comment type="caution">
    <text evidence="7">The sequence shown here is derived from an EMBL/GenBank/DDBJ whole genome shotgun (WGS) entry which is preliminary data.</text>
</comment>
<dbReference type="GO" id="GO:0046872">
    <property type="term" value="F:metal ion binding"/>
    <property type="evidence" value="ECO:0007669"/>
    <property type="project" value="UniProtKB-KW"/>
</dbReference>
<dbReference type="EMBL" id="JAAMOB010000024">
    <property type="protein sequence ID" value="KAF4095867.1"/>
    <property type="molecule type" value="Genomic_DNA"/>
</dbReference>
<organism evidence="7 8">
    <name type="scientific">Onychostoma macrolepis</name>
    <dbReference type="NCBI Taxonomy" id="369639"/>
    <lineage>
        <taxon>Eukaryota</taxon>
        <taxon>Metazoa</taxon>
        <taxon>Chordata</taxon>
        <taxon>Craniata</taxon>
        <taxon>Vertebrata</taxon>
        <taxon>Euteleostomi</taxon>
        <taxon>Actinopterygii</taxon>
        <taxon>Neopterygii</taxon>
        <taxon>Teleostei</taxon>
        <taxon>Ostariophysi</taxon>
        <taxon>Cypriniformes</taxon>
        <taxon>Cyprinidae</taxon>
        <taxon>Acrossocheilinae</taxon>
        <taxon>Onychostoma</taxon>
    </lineage>
</organism>
<accession>A0A7J6BLA1</accession>
<dbReference type="InterPro" id="IPR002616">
    <property type="entry name" value="tRNA_ribo_trans-like"/>
</dbReference>
<keyword evidence="3 5" id="KW-0479">Metal-binding</keyword>
<protein>
    <recommendedName>
        <fullName evidence="5">Queuine tRNA-ribosyltransferase accessory subunit 2</fullName>
    </recommendedName>
    <alternativeName>
        <fullName evidence="5">Queuine tRNA-ribosyltransferase domain-containing protein 1</fullName>
    </alternativeName>
</protein>
<keyword evidence="8" id="KW-1185">Reference proteome</keyword>
<gene>
    <name evidence="5" type="primary">QTRT2</name>
    <name evidence="7" type="ORF">G5714_023470</name>
</gene>
<dbReference type="AlphaFoldDB" id="A0A7J6BLA1"/>
<evidence type="ECO:0000256" key="4">
    <source>
        <dbReference type="ARBA" id="ARBA00022833"/>
    </source>
</evidence>
<evidence type="ECO:0000256" key="5">
    <source>
        <dbReference type="HAMAP-Rule" id="MF_03043"/>
    </source>
</evidence>
<evidence type="ECO:0000256" key="1">
    <source>
        <dbReference type="ARBA" id="ARBA00022490"/>
    </source>
</evidence>
<feature type="domain" description="tRNA-guanine(15) transglycosylase-like" evidence="6">
    <location>
        <begin position="13"/>
        <end position="409"/>
    </location>
</feature>
<comment type="similarity">
    <text evidence="5">Belongs to the queuine tRNA-ribosyltransferase family. QTRT2 subfamily.</text>
</comment>
<dbReference type="RefSeq" id="XP_058621877.1">
    <property type="nucleotide sequence ID" value="XM_058765894.1"/>
</dbReference>
<name>A0A7J6BLA1_9TELE</name>
<comment type="function">
    <text evidence="5">Non-catalytic subunit of the queuine tRNA-ribosyltransferase (TGT) that catalyzes the base-exchange of a guanine (G) residue with queuine (Q) at position 34 (anticodon wobble position) in tRNAs with GU(N) anticodons (tRNA-Asp, -Asn, -His and -Tyr), resulting in the hypermodified nucleoside queuosine (7-(((4,5-cis-dihydroxy-2-cyclopenten-1-yl)amino)methyl)-7-deazaguanosine).</text>
</comment>